<dbReference type="GO" id="GO:0005789">
    <property type="term" value="C:endoplasmic reticulum membrane"/>
    <property type="evidence" value="ECO:0007669"/>
    <property type="project" value="UniProtKB-SubCell"/>
</dbReference>
<dbReference type="PANTHER" id="PTHR12300">
    <property type="entry name" value="HVA22-LIKE PROTEINS"/>
    <property type="match status" value="1"/>
</dbReference>
<keyword evidence="10" id="KW-0131">Cell cycle</keyword>
<dbReference type="InterPro" id="IPR004345">
    <property type="entry name" value="TB2_DP1_HVA22"/>
</dbReference>
<evidence type="ECO:0000256" key="10">
    <source>
        <dbReference type="ARBA" id="ARBA00023306"/>
    </source>
</evidence>
<organism evidence="14 15">
    <name type="scientific">Vombatus ursinus</name>
    <name type="common">Common wombat</name>
    <dbReference type="NCBI Taxonomy" id="29139"/>
    <lineage>
        <taxon>Eukaryota</taxon>
        <taxon>Metazoa</taxon>
        <taxon>Chordata</taxon>
        <taxon>Craniata</taxon>
        <taxon>Vertebrata</taxon>
        <taxon>Euteleostomi</taxon>
        <taxon>Mammalia</taxon>
        <taxon>Metatheria</taxon>
        <taxon>Diprotodontia</taxon>
        <taxon>Vombatidae</taxon>
        <taxon>Vombatus</taxon>
    </lineage>
</organism>
<sequence length="158" mass="17754">MGAVSWVISRLVVLVFGMLQPAYASCKAVKGWMMYWSVSAFFLTAETFTGIFISWFPFCYEIKMAFVVWFLSPYTKGASLLYRTFLHPASSYQVKEIDSYIVQAKDWSYETVLSFGKRGLNVAATAAVQAARWGTCGPLGPQGWPFDRIHTSQNKSPS</sequence>
<dbReference type="GeneTree" id="ENSGT00940000161674"/>
<reference evidence="14" key="2">
    <citation type="submission" date="2025-08" db="UniProtKB">
        <authorList>
            <consortium name="Ensembl"/>
        </authorList>
    </citation>
    <scope>IDENTIFICATION</scope>
</reference>
<dbReference type="GO" id="GO:0005881">
    <property type="term" value="C:cytoplasmic microtubule"/>
    <property type="evidence" value="ECO:0007669"/>
    <property type="project" value="TreeGrafter"/>
</dbReference>
<evidence type="ECO:0000256" key="2">
    <source>
        <dbReference type="ARBA" id="ARBA00008573"/>
    </source>
</evidence>
<name>A0A4X2L4U9_VOMUR</name>
<dbReference type="Proteomes" id="UP000314987">
    <property type="component" value="Unassembled WGS sequence"/>
</dbReference>
<dbReference type="PANTHER" id="PTHR12300:SF36">
    <property type="entry name" value="RECEPTOR EXPRESSION-ENHANCING PROTEIN 4"/>
    <property type="match status" value="1"/>
</dbReference>
<evidence type="ECO:0000256" key="6">
    <source>
        <dbReference type="ARBA" id="ARBA00022776"/>
    </source>
</evidence>
<dbReference type="GO" id="GO:0051301">
    <property type="term" value="P:cell division"/>
    <property type="evidence" value="ECO:0007669"/>
    <property type="project" value="UniProtKB-KW"/>
</dbReference>
<evidence type="ECO:0000313" key="15">
    <source>
        <dbReference type="Proteomes" id="UP000314987"/>
    </source>
</evidence>
<keyword evidence="5" id="KW-0493">Microtubule</keyword>
<comment type="caution">
    <text evidence="12">Lacks conserved residue(s) required for the propagation of feature annotation.</text>
</comment>
<accession>A0A4X2L4U9</accession>
<keyword evidence="6" id="KW-0498">Mitosis</keyword>
<dbReference type="STRING" id="29139.ENSVURP00010019789"/>
<evidence type="ECO:0000256" key="5">
    <source>
        <dbReference type="ARBA" id="ARBA00022701"/>
    </source>
</evidence>
<proteinExistence type="inferred from homology"/>
<feature type="signal peptide" evidence="13">
    <location>
        <begin position="1"/>
        <end position="24"/>
    </location>
</feature>
<keyword evidence="9 12" id="KW-0472">Membrane</keyword>
<protein>
    <recommendedName>
        <fullName evidence="12">Receptor expression-enhancing protein</fullName>
    </recommendedName>
</protein>
<evidence type="ECO:0000256" key="9">
    <source>
        <dbReference type="ARBA" id="ARBA00023136"/>
    </source>
</evidence>
<dbReference type="GO" id="GO:0071782">
    <property type="term" value="C:endoplasmic reticulum tubular network"/>
    <property type="evidence" value="ECO:0007669"/>
    <property type="project" value="TreeGrafter"/>
</dbReference>
<evidence type="ECO:0000256" key="3">
    <source>
        <dbReference type="ARBA" id="ARBA00022618"/>
    </source>
</evidence>
<evidence type="ECO:0000256" key="11">
    <source>
        <dbReference type="ARBA" id="ARBA00037282"/>
    </source>
</evidence>
<keyword evidence="13" id="KW-0732">Signal</keyword>
<evidence type="ECO:0000256" key="8">
    <source>
        <dbReference type="ARBA" id="ARBA00022989"/>
    </source>
</evidence>
<reference evidence="14" key="3">
    <citation type="submission" date="2025-09" db="UniProtKB">
        <authorList>
            <consortium name="Ensembl"/>
        </authorList>
    </citation>
    <scope>IDENTIFICATION</scope>
</reference>
<comment type="function">
    <text evidence="11">Microtubule-binding protein required to ensure proper cell division and nuclear envelope reassembly by sequestering the endoplasmic reticulum away from chromosomes during mitosis. Probably acts by clearing the endoplasmic reticulum membrane from metaphase chromosomes.</text>
</comment>
<evidence type="ECO:0000313" key="14">
    <source>
        <dbReference type="Ensembl" id="ENSVURP00010019789.1"/>
    </source>
</evidence>
<evidence type="ECO:0000256" key="1">
    <source>
        <dbReference type="ARBA" id="ARBA00004477"/>
    </source>
</evidence>
<dbReference type="OMA" id="YWILMAT"/>
<keyword evidence="8 12" id="KW-1133">Transmembrane helix</keyword>
<comment type="subcellular location">
    <subcellularLocation>
        <location evidence="1">Endoplasmic reticulum membrane</location>
        <topology evidence="1">Multi-pass membrane protein</topology>
    </subcellularLocation>
    <subcellularLocation>
        <location evidence="12">Membrane</location>
        <topology evidence="12">Multi-pass membrane protein</topology>
    </subcellularLocation>
</comment>
<feature type="transmembrane region" description="Helical" evidence="12">
    <location>
        <begin position="34"/>
        <end position="56"/>
    </location>
</feature>
<dbReference type="GO" id="GO:0008017">
    <property type="term" value="F:microtubule binding"/>
    <property type="evidence" value="ECO:0007669"/>
    <property type="project" value="TreeGrafter"/>
</dbReference>
<dbReference type="Ensembl" id="ENSVURT00010022523.1">
    <property type="protein sequence ID" value="ENSVURP00010019789.1"/>
    <property type="gene ID" value="ENSVURG00010015112.1"/>
</dbReference>
<comment type="similarity">
    <text evidence="2 12">Belongs to the DP1 family.</text>
</comment>
<dbReference type="GO" id="GO:0071786">
    <property type="term" value="P:endoplasmic reticulum tubular network organization"/>
    <property type="evidence" value="ECO:0007669"/>
    <property type="project" value="TreeGrafter"/>
</dbReference>
<keyword evidence="15" id="KW-1185">Reference proteome</keyword>
<keyword evidence="4 12" id="KW-0812">Transmembrane</keyword>
<feature type="chain" id="PRO_5021457634" description="Receptor expression-enhancing protein" evidence="13">
    <location>
        <begin position="25"/>
        <end position="158"/>
    </location>
</feature>
<dbReference type="AlphaFoldDB" id="A0A4X2L4U9"/>
<evidence type="ECO:0000256" key="13">
    <source>
        <dbReference type="SAM" id="SignalP"/>
    </source>
</evidence>
<evidence type="ECO:0000256" key="4">
    <source>
        <dbReference type="ARBA" id="ARBA00022692"/>
    </source>
</evidence>
<keyword evidence="7" id="KW-0256">Endoplasmic reticulum</keyword>
<reference evidence="15" key="1">
    <citation type="submission" date="2018-12" db="EMBL/GenBank/DDBJ databases">
        <authorList>
            <person name="Yazar S."/>
        </authorList>
    </citation>
    <scope>NUCLEOTIDE SEQUENCE [LARGE SCALE GENOMIC DNA]</scope>
</reference>
<evidence type="ECO:0000256" key="7">
    <source>
        <dbReference type="ARBA" id="ARBA00022824"/>
    </source>
</evidence>
<keyword evidence="3" id="KW-0132">Cell division</keyword>
<evidence type="ECO:0000256" key="12">
    <source>
        <dbReference type="RuleBase" id="RU362006"/>
    </source>
</evidence>
<dbReference type="Pfam" id="PF03134">
    <property type="entry name" value="TB2_DP1_HVA22"/>
    <property type="match status" value="1"/>
</dbReference>